<dbReference type="RefSeq" id="WP_078109583.1">
    <property type="nucleotide sequence ID" value="NZ_CP065424.1"/>
</dbReference>
<keyword evidence="3" id="KW-1185">Reference proteome</keyword>
<feature type="chain" id="PRO_5034963469" evidence="1">
    <location>
        <begin position="28"/>
        <end position="113"/>
    </location>
</feature>
<comment type="caution">
    <text evidence="2">The sequence shown here is derived from an EMBL/GenBank/DDBJ whole genome shotgun (WGS) entry which is preliminary data.</text>
</comment>
<dbReference type="EMBL" id="MTLA01000053">
    <property type="protein sequence ID" value="OOP69423.1"/>
    <property type="molecule type" value="Genomic_DNA"/>
</dbReference>
<reference evidence="2 3" key="1">
    <citation type="submission" date="2017-01" db="EMBL/GenBank/DDBJ databases">
        <title>Draft genome sequence of Bacillus oleronius.</title>
        <authorList>
            <person name="Allam M."/>
        </authorList>
    </citation>
    <scope>NUCLEOTIDE SEQUENCE [LARGE SCALE GENOMIC DNA]</scope>
    <source>
        <strain evidence="2 3">DSM 9356</strain>
    </source>
</reference>
<organism evidence="2 3">
    <name type="scientific">Heyndrickxia oleronia</name>
    <dbReference type="NCBI Taxonomy" id="38875"/>
    <lineage>
        <taxon>Bacteria</taxon>
        <taxon>Bacillati</taxon>
        <taxon>Bacillota</taxon>
        <taxon>Bacilli</taxon>
        <taxon>Bacillales</taxon>
        <taxon>Bacillaceae</taxon>
        <taxon>Heyndrickxia</taxon>
    </lineage>
</organism>
<name>A0A8E2IBC5_9BACI</name>
<evidence type="ECO:0000256" key="1">
    <source>
        <dbReference type="SAM" id="SignalP"/>
    </source>
</evidence>
<dbReference type="Proteomes" id="UP000189761">
    <property type="component" value="Unassembled WGS sequence"/>
</dbReference>
<protein>
    <submittedName>
        <fullName evidence="2">Uncharacterized protein</fullName>
    </submittedName>
</protein>
<keyword evidence="1" id="KW-0732">Signal</keyword>
<sequence>MNYKRLMSIFVLAMLVQLIAIVPTTHAEETLPKMTFIYMTQDHLPNSDVLFLEATLAAFAKKIDLVEANQVNINKLKKSDVIVFMGEEKGKVPRKGGTQFNPLKDESLQLVIM</sequence>
<accession>A0A8E2IBC5</accession>
<evidence type="ECO:0000313" key="3">
    <source>
        <dbReference type="Proteomes" id="UP000189761"/>
    </source>
</evidence>
<dbReference type="AlphaFoldDB" id="A0A8E2IBC5"/>
<evidence type="ECO:0000313" key="2">
    <source>
        <dbReference type="EMBL" id="OOP69423.1"/>
    </source>
</evidence>
<feature type="signal peptide" evidence="1">
    <location>
        <begin position="1"/>
        <end position="27"/>
    </location>
</feature>
<gene>
    <name evidence="2" type="ORF">BWZ43_04885</name>
</gene>
<proteinExistence type="predicted"/>